<dbReference type="Proteomes" id="UP000283255">
    <property type="component" value="Unassembled WGS sequence"/>
</dbReference>
<evidence type="ECO:0000313" key="1">
    <source>
        <dbReference type="EMBL" id="RJG42062.1"/>
    </source>
</evidence>
<accession>A0A418YC67</accession>
<keyword evidence="2" id="KW-1185">Reference proteome</keyword>
<proteinExistence type="predicted"/>
<dbReference type="AlphaFoldDB" id="A0A418YC67"/>
<comment type="caution">
    <text evidence="1">The sequence shown here is derived from an EMBL/GenBank/DDBJ whole genome shotgun (WGS) entry which is preliminary data.</text>
</comment>
<reference evidence="1 2" key="2">
    <citation type="submission" date="2019-01" db="EMBL/GenBank/DDBJ databases">
        <title>Motilimonas pumilus sp. nov., isolated from the gut of sea cucumber (Apostichopus japonicus).</title>
        <authorList>
            <person name="Wang F.-Q."/>
            <person name="Ren L.-H."/>
            <person name="Lin Y.-W."/>
            <person name="Sun G.-H."/>
            <person name="Du Z.-J."/>
            <person name="Zhao J.-X."/>
            <person name="Liu X.-J."/>
            <person name="Liu L.-J."/>
        </authorList>
    </citation>
    <scope>NUCLEOTIDE SEQUENCE [LARGE SCALE GENOMIC DNA]</scope>
    <source>
        <strain evidence="1 2">PLHSC7-2</strain>
    </source>
</reference>
<protein>
    <submittedName>
        <fullName evidence="1">Uncharacterized protein</fullName>
    </submittedName>
</protein>
<dbReference type="EMBL" id="QZCH01000021">
    <property type="protein sequence ID" value="RJG42062.1"/>
    <property type="molecule type" value="Genomic_DNA"/>
</dbReference>
<organism evidence="1 2">
    <name type="scientific">Motilimonas pumila</name>
    <dbReference type="NCBI Taxonomy" id="2303987"/>
    <lineage>
        <taxon>Bacteria</taxon>
        <taxon>Pseudomonadati</taxon>
        <taxon>Pseudomonadota</taxon>
        <taxon>Gammaproteobacteria</taxon>
        <taxon>Alteromonadales</taxon>
        <taxon>Alteromonadales genera incertae sedis</taxon>
        <taxon>Motilimonas</taxon>
    </lineage>
</organism>
<sequence length="108" mass="13133">MRFFISLLFFFSWGLWAGQVTVTKSSEPQVDVWHLKQQLHQQHLWREAMRQQQNLFWISQLPLGCLLLPRPINYFQCGQSYYRPYQYQGQQIYIQVDPPKEEKIQINK</sequence>
<reference evidence="1 2" key="1">
    <citation type="submission" date="2018-09" db="EMBL/GenBank/DDBJ databases">
        <authorList>
            <person name="Wang F."/>
        </authorList>
    </citation>
    <scope>NUCLEOTIDE SEQUENCE [LARGE SCALE GENOMIC DNA]</scope>
    <source>
        <strain evidence="1 2">PLHSC7-2</strain>
    </source>
</reference>
<evidence type="ECO:0000313" key="2">
    <source>
        <dbReference type="Proteomes" id="UP000283255"/>
    </source>
</evidence>
<name>A0A418YC67_9GAMM</name>
<gene>
    <name evidence="1" type="ORF">D1Z90_14855</name>
</gene>
<dbReference type="RefSeq" id="WP_119911570.1">
    <property type="nucleotide sequence ID" value="NZ_QZCH01000021.1"/>
</dbReference>
<dbReference type="OrthoDB" id="6272584at2"/>